<feature type="compositionally biased region" description="Basic residues" evidence="1">
    <location>
        <begin position="64"/>
        <end position="73"/>
    </location>
</feature>
<evidence type="ECO:0000256" key="1">
    <source>
        <dbReference type="SAM" id="MobiDB-lite"/>
    </source>
</evidence>
<keyword evidence="2" id="KW-0732">Signal</keyword>
<dbReference type="OrthoDB" id="5286355at2759"/>
<sequence>MYFNTIFPILCLTSSITCFTIPTGNSDDAKKPRDRVKAGSWPIISGPGPVLIDAAQFPPLNPLRKGRKNRRALGPKSEPMPDTLGVHPEQVAQWMKELDEILSGESGVTKRSAIDGSPAQRRSDVKNPELEKLKRRYDTEMANAWFGVGGGSHNDYRLIFDPSRSGFVEDIDWGSPGGDVSLDMPANHKRDGVDLVPKVPRSPIVDKRSQALAEILAALYDQEDPKKFDAGNQKSLDRRAPIGAVSTPADAKPVQDEVIRRIFKISGNNKNKRDLSPRQSSQEVAQQILQTLFRFEDDEEWKWNAPRASARRRWSEFPEIEEISEGSQPEKRDHNSGRGISTDEIDDRIKTDARDPNSYAWPDISLKVREALPKEADEVSQRIIVTIFRMQENFRHKRSLVEIEQVVKEVGLERRGSIESNNQSPDSTKTTSRIKSLFQPVHWYKHKSRSIIEIEQEIRVSVEPRGYRLDAGWLAPWFNRNSNIRLRWQWFREHFKHNRRRDTDGQDPEAKLQRRTRYSIPPKPLPRPTPGSYDNNKWKQWCRQQRVCILPWNIRKLQSSRGILRRIIDSIDRHSQEESQMTKRDVASDMLAWLESINKYFEGTRNGIPSSDGQPTVTYASAAPEEKVVDGLKSAGSVARRHVSRDLGPVTLPQLSAEFLELIDKLRKEKYGDDIPDSIVYQAASDIINGVLKIFAPLKKRDLFNGISGIVDSIKLALRCKTPIQPPPTTILEAREPKPQGDATRKLSKRYDLETYPWWSGSSENDGEDNISTNPWSKGNPCARLKIAGGCGGSYKRSVGNTRNRVDRLRKRITEEDEKNVSEKQTIDDDQLAERIKVRKGEKINHVLTIASANWKDPGFLRLNPFRDWKKFWRSLV</sequence>
<feature type="compositionally biased region" description="Basic and acidic residues" evidence="1">
    <location>
        <begin position="501"/>
        <end position="512"/>
    </location>
</feature>
<proteinExistence type="predicted"/>
<evidence type="ECO:0000256" key="2">
    <source>
        <dbReference type="SAM" id="SignalP"/>
    </source>
</evidence>
<gene>
    <name evidence="3" type="ORF">TWF970_006435</name>
</gene>
<dbReference type="AlphaFoldDB" id="A0A7C8V4G2"/>
<comment type="caution">
    <text evidence="3">The sequence shown here is derived from an EMBL/GenBank/DDBJ whole genome shotgun (WGS) entry which is preliminary data.</text>
</comment>
<organism evidence="3 4">
    <name type="scientific">Orbilia oligospora</name>
    <name type="common">Nematode-trapping fungus</name>
    <name type="synonym">Arthrobotrys oligospora</name>
    <dbReference type="NCBI Taxonomy" id="2813651"/>
    <lineage>
        <taxon>Eukaryota</taxon>
        <taxon>Fungi</taxon>
        <taxon>Dikarya</taxon>
        <taxon>Ascomycota</taxon>
        <taxon>Pezizomycotina</taxon>
        <taxon>Orbiliomycetes</taxon>
        <taxon>Orbiliales</taxon>
        <taxon>Orbiliaceae</taxon>
        <taxon>Orbilia</taxon>
    </lineage>
</organism>
<accession>A0A7C8V4G2</accession>
<feature type="region of interest" description="Disordered" evidence="1">
    <location>
        <begin position="61"/>
        <end position="85"/>
    </location>
</feature>
<protein>
    <submittedName>
        <fullName evidence="3">Uncharacterized protein</fullName>
    </submittedName>
</protein>
<evidence type="ECO:0000313" key="3">
    <source>
        <dbReference type="EMBL" id="KAF3276150.1"/>
    </source>
</evidence>
<evidence type="ECO:0000313" key="4">
    <source>
        <dbReference type="Proteomes" id="UP000474640"/>
    </source>
</evidence>
<name>A0A7C8V4G2_ORBOL</name>
<feature type="signal peptide" evidence="2">
    <location>
        <begin position="1"/>
        <end position="26"/>
    </location>
</feature>
<reference evidence="3 4" key="1">
    <citation type="submission" date="2020-01" db="EMBL/GenBank/DDBJ databases">
        <authorList>
            <person name="Palmer J.M."/>
        </authorList>
    </citation>
    <scope>NUCLEOTIDE SEQUENCE [LARGE SCALE GENOMIC DNA]</scope>
    <source>
        <strain evidence="3 4">TWF970</strain>
    </source>
</reference>
<feature type="region of interest" description="Disordered" evidence="1">
    <location>
        <begin position="319"/>
        <end position="345"/>
    </location>
</feature>
<feature type="region of interest" description="Disordered" evidence="1">
    <location>
        <begin position="499"/>
        <end position="532"/>
    </location>
</feature>
<feature type="chain" id="PRO_5028802140" evidence="2">
    <location>
        <begin position="27"/>
        <end position="877"/>
    </location>
</feature>
<dbReference type="EMBL" id="JAABOJ010000034">
    <property type="protein sequence ID" value="KAF3276150.1"/>
    <property type="molecule type" value="Genomic_DNA"/>
</dbReference>
<feature type="region of interest" description="Disordered" evidence="1">
    <location>
        <begin position="106"/>
        <end position="128"/>
    </location>
</feature>
<dbReference type="Proteomes" id="UP000474640">
    <property type="component" value="Unassembled WGS sequence"/>
</dbReference>